<dbReference type="SUPFAM" id="SSF47384">
    <property type="entry name" value="Homodimeric domain of signal transducing histidine kinase"/>
    <property type="match status" value="1"/>
</dbReference>
<dbReference type="SMART" id="SM00387">
    <property type="entry name" value="HATPase_c"/>
    <property type="match status" value="1"/>
</dbReference>
<dbReference type="InterPro" id="IPR011006">
    <property type="entry name" value="CheY-like_superfamily"/>
</dbReference>
<dbReference type="InterPro" id="IPR036890">
    <property type="entry name" value="HATPase_C_sf"/>
</dbReference>
<dbReference type="InterPro" id="IPR036097">
    <property type="entry name" value="HisK_dim/P_sf"/>
</dbReference>
<evidence type="ECO:0000256" key="1">
    <source>
        <dbReference type="ARBA" id="ARBA00000085"/>
    </source>
</evidence>
<dbReference type="Pfam" id="PF00512">
    <property type="entry name" value="HisKA"/>
    <property type="match status" value="1"/>
</dbReference>
<accession>A0A7Y2EGG6</accession>
<dbReference type="SUPFAM" id="SSF55874">
    <property type="entry name" value="ATPase domain of HSP90 chaperone/DNA topoisomerase II/histidine kinase"/>
    <property type="match status" value="1"/>
</dbReference>
<dbReference type="SMART" id="SM00448">
    <property type="entry name" value="REC"/>
    <property type="match status" value="1"/>
</dbReference>
<dbReference type="Gene3D" id="3.40.50.2300">
    <property type="match status" value="1"/>
</dbReference>
<proteinExistence type="predicted"/>
<dbReference type="SUPFAM" id="SSF52172">
    <property type="entry name" value="CheY-like"/>
    <property type="match status" value="1"/>
</dbReference>
<dbReference type="CDD" id="cd00082">
    <property type="entry name" value="HisKA"/>
    <property type="match status" value="1"/>
</dbReference>
<dbReference type="GO" id="GO:0000155">
    <property type="term" value="F:phosphorelay sensor kinase activity"/>
    <property type="evidence" value="ECO:0007669"/>
    <property type="project" value="InterPro"/>
</dbReference>
<dbReference type="InterPro" id="IPR001789">
    <property type="entry name" value="Sig_transdc_resp-reg_receiver"/>
</dbReference>
<comment type="caution">
    <text evidence="7">The sequence shown here is derived from an EMBL/GenBank/DDBJ whole genome shotgun (WGS) entry which is preliminary data.</text>
</comment>
<name>A0A7Y2EGG6_UNCEI</name>
<reference evidence="7 8" key="1">
    <citation type="submission" date="2020-03" db="EMBL/GenBank/DDBJ databases">
        <title>Metabolic flexibility allows generalist bacteria to become dominant in a frequently disturbed ecosystem.</title>
        <authorList>
            <person name="Chen Y.-J."/>
            <person name="Leung P.M."/>
            <person name="Bay S.K."/>
            <person name="Hugenholtz P."/>
            <person name="Kessler A.J."/>
            <person name="Shelley G."/>
            <person name="Waite D.W."/>
            <person name="Cook P.L."/>
            <person name="Greening C."/>
        </authorList>
    </citation>
    <scope>NUCLEOTIDE SEQUENCE [LARGE SCALE GENOMIC DNA]</scope>
    <source>
        <strain evidence="7">SS_bin_28</strain>
    </source>
</reference>
<feature type="domain" description="Response regulatory" evidence="6">
    <location>
        <begin position="298"/>
        <end position="412"/>
    </location>
</feature>
<dbReference type="PANTHER" id="PTHR43065">
    <property type="entry name" value="SENSOR HISTIDINE KINASE"/>
    <property type="match status" value="1"/>
</dbReference>
<dbReference type="InterPro" id="IPR004358">
    <property type="entry name" value="Sig_transdc_His_kin-like_C"/>
</dbReference>
<dbReference type="EC" id="2.7.13.3" evidence="2"/>
<dbReference type="EMBL" id="JABDJR010000555">
    <property type="protein sequence ID" value="NNF07828.1"/>
    <property type="molecule type" value="Genomic_DNA"/>
</dbReference>
<dbReference type="Proteomes" id="UP000547674">
    <property type="component" value="Unassembled WGS sequence"/>
</dbReference>
<dbReference type="Gene3D" id="1.10.287.130">
    <property type="match status" value="1"/>
</dbReference>
<dbReference type="AlphaFoldDB" id="A0A7Y2EGG6"/>
<dbReference type="Pfam" id="PF02518">
    <property type="entry name" value="HATPase_c"/>
    <property type="match status" value="1"/>
</dbReference>
<dbReference type="PROSITE" id="PS50110">
    <property type="entry name" value="RESPONSE_REGULATORY"/>
    <property type="match status" value="1"/>
</dbReference>
<evidence type="ECO:0000313" key="8">
    <source>
        <dbReference type="Proteomes" id="UP000547674"/>
    </source>
</evidence>
<dbReference type="PANTHER" id="PTHR43065:SF42">
    <property type="entry name" value="TWO-COMPONENT SENSOR PPRA"/>
    <property type="match status" value="1"/>
</dbReference>
<evidence type="ECO:0000256" key="4">
    <source>
        <dbReference type="PROSITE-ProRule" id="PRU00169"/>
    </source>
</evidence>
<sequence>MSNPNIKKKYRQLLDLMGQCADLESELHLGNSIRNHYEELPLTYSDLAVFRASEARQDRESKLEAVRELAEGASHELNNMLTVIIGQTDQICRESDDPKLLESLRPVEEAARRANRLTAQLLAFGRRERFMPRDFFLHDLVKKFSRVLEREAGEAAVQIEAPDTIPKLRLDPGMIEQVLLNLVRNARQAGASNINIVVDEQKDRSAVRLLIKDDGRGIPEEELTRVFDPFFTTNTTLLGLGLSTVYGILRRHSGVIQVRSIVGEGTSFTISFPVRELEAEVPKAPQNPKPALQAHGETVLLVEDDDLVRDVAESMLRDSGYEVLAAAGADEALRVAEEANDIALLLTDLVMPGRDGFELAKSFKKRFPKVPILFTSGHSEELANRRRDNPQIQFIGKPYGPDKLAEAVHRALHAG</sequence>
<feature type="modified residue" description="4-aspartylphosphate" evidence="4">
    <location>
        <position position="348"/>
    </location>
</feature>
<feature type="domain" description="Histidine kinase" evidence="5">
    <location>
        <begin position="72"/>
        <end position="276"/>
    </location>
</feature>
<evidence type="ECO:0000256" key="3">
    <source>
        <dbReference type="ARBA" id="ARBA00022553"/>
    </source>
</evidence>
<dbReference type="InterPro" id="IPR003661">
    <property type="entry name" value="HisK_dim/P_dom"/>
</dbReference>
<gene>
    <name evidence="7" type="ORF">HKN21_13780</name>
</gene>
<protein>
    <recommendedName>
        <fullName evidence="2">histidine kinase</fullName>
        <ecNumber evidence="2">2.7.13.3</ecNumber>
    </recommendedName>
</protein>
<dbReference type="PROSITE" id="PS50109">
    <property type="entry name" value="HIS_KIN"/>
    <property type="match status" value="1"/>
</dbReference>
<dbReference type="Pfam" id="PF00072">
    <property type="entry name" value="Response_reg"/>
    <property type="match status" value="1"/>
</dbReference>
<keyword evidence="3 4" id="KW-0597">Phosphoprotein</keyword>
<dbReference type="InterPro" id="IPR005467">
    <property type="entry name" value="His_kinase_dom"/>
</dbReference>
<dbReference type="SMART" id="SM00388">
    <property type="entry name" value="HisKA"/>
    <property type="match status" value="1"/>
</dbReference>
<dbReference type="InterPro" id="IPR003594">
    <property type="entry name" value="HATPase_dom"/>
</dbReference>
<evidence type="ECO:0000313" key="7">
    <source>
        <dbReference type="EMBL" id="NNF07828.1"/>
    </source>
</evidence>
<evidence type="ECO:0000259" key="6">
    <source>
        <dbReference type="PROSITE" id="PS50110"/>
    </source>
</evidence>
<dbReference type="Gene3D" id="3.30.565.10">
    <property type="entry name" value="Histidine kinase-like ATPase, C-terminal domain"/>
    <property type="match status" value="1"/>
</dbReference>
<evidence type="ECO:0000256" key="2">
    <source>
        <dbReference type="ARBA" id="ARBA00012438"/>
    </source>
</evidence>
<dbReference type="PRINTS" id="PR00344">
    <property type="entry name" value="BCTRLSENSOR"/>
</dbReference>
<organism evidence="7 8">
    <name type="scientific">Eiseniibacteriota bacterium</name>
    <dbReference type="NCBI Taxonomy" id="2212470"/>
    <lineage>
        <taxon>Bacteria</taxon>
        <taxon>Candidatus Eiseniibacteriota</taxon>
    </lineage>
</organism>
<evidence type="ECO:0000259" key="5">
    <source>
        <dbReference type="PROSITE" id="PS50109"/>
    </source>
</evidence>
<comment type="catalytic activity">
    <reaction evidence="1">
        <text>ATP + protein L-histidine = ADP + protein N-phospho-L-histidine.</text>
        <dbReference type="EC" id="2.7.13.3"/>
    </reaction>
</comment>